<evidence type="ECO:0000256" key="6">
    <source>
        <dbReference type="ARBA" id="ARBA00021623"/>
    </source>
</evidence>
<evidence type="ECO:0000256" key="3">
    <source>
        <dbReference type="ARBA" id="ARBA00004742"/>
    </source>
</evidence>
<evidence type="ECO:0000313" key="20">
    <source>
        <dbReference type="Proteomes" id="UP000240987"/>
    </source>
</evidence>
<evidence type="ECO:0000256" key="5">
    <source>
        <dbReference type="ARBA" id="ARBA00011996"/>
    </source>
</evidence>
<keyword evidence="7 15" id="KW-0808">Transferase</keyword>
<comment type="catalytic activity">
    <reaction evidence="14 15">
        <text>pyruvate + ATP + H2O = phosphoenolpyruvate + AMP + phosphate + 2 H(+)</text>
        <dbReference type="Rhea" id="RHEA:11364"/>
        <dbReference type="ChEBI" id="CHEBI:15361"/>
        <dbReference type="ChEBI" id="CHEBI:15377"/>
        <dbReference type="ChEBI" id="CHEBI:15378"/>
        <dbReference type="ChEBI" id="CHEBI:30616"/>
        <dbReference type="ChEBI" id="CHEBI:43474"/>
        <dbReference type="ChEBI" id="CHEBI:58702"/>
        <dbReference type="ChEBI" id="CHEBI:456215"/>
        <dbReference type="EC" id="2.7.9.2"/>
    </reaction>
</comment>
<keyword evidence="19" id="KW-0670">Pyruvate</keyword>
<dbReference type="Gene3D" id="3.50.30.10">
    <property type="entry name" value="Phosphohistidine domain"/>
    <property type="match status" value="1"/>
</dbReference>
<dbReference type="InterPro" id="IPR006319">
    <property type="entry name" value="PEP_synth"/>
</dbReference>
<organism evidence="19 20">
    <name type="scientific">Photobacterium frigidiphilum</name>
    <dbReference type="NCBI Taxonomy" id="264736"/>
    <lineage>
        <taxon>Bacteria</taxon>
        <taxon>Pseudomonadati</taxon>
        <taxon>Pseudomonadota</taxon>
        <taxon>Gammaproteobacteria</taxon>
        <taxon>Vibrionales</taxon>
        <taxon>Vibrionaceae</taxon>
        <taxon>Photobacterium</taxon>
    </lineage>
</organism>
<feature type="domain" description="Pyruvate phosphate dikinase AMP/ATP-binding" evidence="17">
    <location>
        <begin position="22"/>
        <end position="345"/>
    </location>
</feature>
<comment type="similarity">
    <text evidence="4 15">Belongs to the PEP-utilizing enzyme family.</text>
</comment>
<dbReference type="NCBIfam" id="TIGR01418">
    <property type="entry name" value="PEP_synth"/>
    <property type="match status" value="1"/>
</dbReference>
<dbReference type="GO" id="GO:0005524">
    <property type="term" value="F:ATP binding"/>
    <property type="evidence" value="ECO:0007669"/>
    <property type="project" value="UniProtKB-KW"/>
</dbReference>
<comment type="caution">
    <text evidence="19">The sequence shown here is derived from an EMBL/GenBank/DDBJ whole genome shotgun (WGS) entry which is preliminary data.</text>
</comment>
<name>A0A2T3J5R8_9GAMM</name>
<evidence type="ECO:0000259" key="17">
    <source>
        <dbReference type="Pfam" id="PF01326"/>
    </source>
</evidence>
<dbReference type="SUPFAM" id="SSF51621">
    <property type="entry name" value="Phosphoenolpyruvate/pyruvate domain"/>
    <property type="match status" value="1"/>
</dbReference>
<evidence type="ECO:0000256" key="1">
    <source>
        <dbReference type="ARBA" id="ARBA00001946"/>
    </source>
</evidence>
<evidence type="ECO:0000256" key="8">
    <source>
        <dbReference type="ARBA" id="ARBA00022723"/>
    </source>
</evidence>
<dbReference type="Gene3D" id="3.20.20.60">
    <property type="entry name" value="Phosphoenolpyruvate-binding domains"/>
    <property type="match status" value="1"/>
</dbReference>
<dbReference type="InterPro" id="IPR002192">
    <property type="entry name" value="PPDK_AMP/ATP-bd"/>
</dbReference>
<keyword evidence="11 15" id="KW-0067">ATP-binding</keyword>
<evidence type="ECO:0000256" key="15">
    <source>
        <dbReference type="PIRNR" id="PIRNR000854"/>
    </source>
</evidence>
<keyword evidence="9 15" id="KW-0547">Nucleotide-binding</keyword>
<feature type="domain" description="PEP-utilising enzyme mobile" evidence="16">
    <location>
        <begin position="388"/>
        <end position="459"/>
    </location>
</feature>
<dbReference type="InterPro" id="IPR015813">
    <property type="entry name" value="Pyrv/PenolPyrv_kinase-like_dom"/>
</dbReference>
<keyword evidence="12 15" id="KW-0460">Magnesium</keyword>
<dbReference type="FunFam" id="3.30.1490.20:FF:000010">
    <property type="entry name" value="Phosphoenolpyruvate synthase"/>
    <property type="match status" value="1"/>
</dbReference>
<keyword evidence="8 15" id="KW-0479">Metal-binding</keyword>
<accession>A0A2T3J5R8</accession>
<evidence type="ECO:0000256" key="10">
    <source>
        <dbReference type="ARBA" id="ARBA00022777"/>
    </source>
</evidence>
<dbReference type="Pfam" id="PF00391">
    <property type="entry name" value="PEP-utilizers"/>
    <property type="match status" value="1"/>
</dbReference>
<keyword evidence="20" id="KW-1185">Reference proteome</keyword>
<dbReference type="GO" id="GO:0046872">
    <property type="term" value="F:metal ion binding"/>
    <property type="evidence" value="ECO:0007669"/>
    <property type="project" value="UniProtKB-KW"/>
</dbReference>
<dbReference type="PROSITE" id="PS00370">
    <property type="entry name" value="PEP_ENZYMES_PHOS_SITE"/>
    <property type="match status" value="1"/>
</dbReference>
<dbReference type="Pfam" id="PF01326">
    <property type="entry name" value="PPDK_N"/>
    <property type="match status" value="1"/>
</dbReference>
<dbReference type="PANTHER" id="PTHR43030">
    <property type="entry name" value="PHOSPHOENOLPYRUVATE SYNTHASE"/>
    <property type="match status" value="1"/>
</dbReference>
<dbReference type="AlphaFoldDB" id="A0A2T3J5R8"/>
<dbReference type="Gene3D" id="3.30.1490.20">
    <property type="entry name" value="ATP-grasp fold, A domain"/>
    <property type="match status" value="1"/>
</dbReference>
<dbReference type="InterPro" id="IPR000121">
    <property type="entry name" value="PEP_util_C"/>
</dbReference>
<evidence type="ECO:0000256" key="7">
    <source>
        <dbReference type="ARBA" id="ARBA00022679"/>
    </source>
</evidence>
<evidence type="ECO:0000256" key="2">
    <source>
        <dbReference type="ARBA" id="ARBA00002988"/>
    </source>
</evidence>
<evidence type="ECO:0000256" key="13">
    <source>
        <dbReference type="ARBA" id="ARBA00033470"/>
    </source>
</evidence>
<dbReference type="NCBIfam" id="NF005057">
    <property type="entry name" value="PRK06464.1"/>
    <property type="match status" value="1"/>
</dbReference>
<comment type="cofactor">
    <cofactor evidence="1 15">
        <name>Mg(2+)</name>
        <dbReference type="ChEBI" id="CHEBI:18420"/>
    </cofactor>
</comment>
<dbReference type="PIRSF" id="PIRSF000854">
    <property type="entry name" value="PEP_synthase"/>
    <property type="match status" value="1"/>
</dbReference>
<evidence type="ECO:0000259" key="18">
    <source>
        <dbReference type="Pfam" id="PF02896"/>
    </source>
</evidence>
<evidence type="ECO:0000259" key="16">
    <source>
        <dbReference type="Pfam" id="PF00391"/>
    </source>
</evidence>
<dbReference type="InterPro" id="IPR040442">
    <property type="entry name" value="Pyrv_kinase-like_dom_sf"/>
</dbReference>
<evidence type="ECO:0000256" key="11">
    <source>
        <dbReference type="ARBA" id="ARBA00022840"/>
    </source>
</evidence>
<dbReference type="EC" id="2.7.9.2" evidence="5 15"/>
<dbReference type="InterPro" id="IPR018274">
    <property type="entry name" value="PEP_util_AS"/>
</dbReference>
<dbReference type="InterPro" id="IPR008279">
    <property type="entry name" value="PEP-util_enz_mobile_dom"/>
</dbReference>
<evidence type="ECO:0000256" key="12">
    <source>
        <dbReference type="ARBA" id="ARBA00022842"/>
    </source>
</evidence>
<protein>
    <recommendedName>
        <fullName evidence="6 15">Phosphoenolpyruvate synthase</fullName>
        <shortName evidence="15">PEP synthase</shortName>
        <ecNumber evidence="5 15">2.7.9.2</ecNumber>
    </recommendedName>
    <alternativeName>
        <fullName evidence="13 15">Pyruvate, water dikinase</fullName>
    </alternativeName>
</protein>
<dbReference type="SUPFAM" id="SSF52009">
    <property type="entry name" value="Phosphohistidine domain"/>
    <property type="match status" value="1"/>
</dbReference>
<dbReference type="InterPro" id="IPR013815">
    <property type="entry name" value="ATP_grasp_subdomain_1"/>
</dbReference>
<reference evidence="19 20" key="1">
    <citation type="submission" date="2018-01" db="EMBL/GenBank/DDBJ databases">
        <title>Whole genome sequencing of Histamine producing bacteria.</title>
        <authorList>
            <person name="Butler K."/>
        </authorList>
    </citation>
    <scope>NUCLEOTIDE SEQUENCE [LARGE SCALE GENOMIC DNA]</scope>
    <source>
        <strain evidence="19 20">JCM 12947</strain>
    </source>
</reference>
<evidence type="ECO:0000313" key="19">
    <source>
        <dbReference type="EMBL" id="PSU41676.1"/>
    </source>
</evidence>
<dbReference type="PANTHER" id="PTHR43030:SF1">
    <property type="entry name" value="PHOSPHOENOLPYRUVATE SYNTHASE"/>
    <property type="match status" value="1"/>
</dbReference>
<evidence type="ECO:0000256" key="14">
    <source>
        <dbReference type="ARBA" id="ARBA00047700"/>
    </source>
</evidence>
<dbReference type="Proteomes" id="UP000240987">
    <property type="component" value="Unassembled WGS sequence"/>
</dbReference>
<dbReference type="Gene3D" id="3.30.470.20">
    <property type="entry name" value="ATP-grasp fold, B domain"/>
    <property type="match status" value="1"/>
</dbReference>
<dbReference type="InterPro" id="IPR023151">
    <property type="entry name" value="PEP_util_CS"/>
</dbReference>
<evidence type="ECO:0000256" key="4">
    <source>
        <dbReference type="ARBA" id="ARBA00007837"/>
    </source>
</evidence>
<keyword evidence="10 15" id="KW-0418">Kinase</keyword>
<dbReference type="RefSeq" id="WP_107246970.1">
    <property type="nucleotide sequence ID" value="NZ_PYMJ01000081.1"/>
</dbReference>
<comment type="function">
    <text evidence="2 15">Catalyzes the phosphorylation of pyruvate to phosphoenolpyruvate.</text>
</comment>
<sequence>MNISASQPLIYWYRQLRATDVDLVGGKNASLGEMLSQLDQVGIRVPNGFATSAQLYRDFLRQNQLDTPISQLLAAMDNGSITLAEAGQKIRRLILEGHFTTEQEQAITDAYHQLGQQADTDPLSVAVRSSATAEDLPQASFAGQQESYLNIAGAAHVIDASRECFASLYTDRAIVYRQEQGFVHQKVALSVGVQQMVESECAGVMFSLDTENGFPDVVLINGSWGLGETIVKGTVTPDRFMVYKPLLDTPNKRPIIEKQRGNKREKMLFASADSLEPTVTTPTSIDERNRLILSDDEILHLSRWAVTIERHYGCAMDMEWAKDRHSQQLFIVQARPETVETSKDSAVLVNYQLEKTAAPILLQGSSVGSAVACGKTFTLLSPDDIDQFPDGAILVTERTDPDWVPIMRKAAGIITDSGGPTSHAAIVSRELKVPAIVGTEHATRVLSSGKMVTLNCSEGTVGQVYDGIINYTTQQIDLNTLPTTQTQIMINAAMPDGIFHWWQLPTAGIGLTRIEFIISSQIGLHPMALIHPELVTDPAIAQTLRQRCAGSATLPDFFVDNLALGVGKIAASQYPKPVIVRMSDFKSNEYRGLIGGEFFELHEENPMLGLRGASRYYHPRYQEAFQLECRAIIKARDEMGFDNIIVMIPFCRTVSEADKVLEVMALAGLKRGEKGLQVYVMCEIPSNIILAERFAERFDGFSIGSNDLTQLILGIDRDSAELKPMFDARDDAVKKVIEQVIKVAHSKGCKVGICGQAPSDHPEFAEFLVACGIDSISLNPDSFAKGCEVIAKAERTHLNKRD</sequence>
<feature type="domain" description="PEP-utilising enzyme C-terminal" evidence="18">
    <location>
        <begin position="475"/>
        <end position="792"/>
    </location>
</feature>
<dbReference type="SUPFAM" id="SSF56059">
    <property type="entry name" value="Glutathione synthetase ATP-binding domain-like"/>
    <property type="match status" value="1"/>
</dbReference>
<dbReference type="GO" id="GO:0008986">
    <property type="term" value="F:pyruvate, water dikinase activity"/>
    <property type="evidence" value="ECO:0007669"/>
    <property type="project" value="UniProtKB-EC"/>
</dbReference>
<dbReference type="UniPathway" id="UPA00138"/>
<evidence type="ECO:0000256" key="9">
    <source>
        <dbReference type="ARBA" id="ARBA00022741"/>
    </source>
</evidence>
<proteinExistence type="inferred from homology"/>
<dbReference type="OrthoDB" id="9765468at2"/>
<dbReference type="GO" id="GO:0006094">
    <property type="term" value="P:gluconeogenesis"/>
    <property type="evidence" value="ECO:0007669"/>
    <property type="project" value="UniProtKB-UniPathway"/>
</dbReference>
<dbReference type="Pfam" id="PF02896">
    <property type="entry name" value="PEP-utilizers_C"/>
    <property type="match status" value="1"/>
</dbReference>
<dbReference type="PROSITE" id="PS00742">
    <property type="entry name" value="PEP_ENZYMES_2"/>
    <property type="match status" value="1"/>
</dbReference>
<gene>
    <name evidence="19" type="ORF">C9J12_29530</name>
</gene>
<dbReference type="EMBL" id="PYMJ01000081">
    <property type="protein sequence ID" value="PSU41676.1"/>
    <property type="molecule type" value="Genomic_DNA"/>
</dbReference>
<dbReference type="InterPro" id="IPR036637">
    <property type="entry name" value="Phosphohistidine_dom_sf"/>
</dbReference>
<comment type="pathway">
    <text evidence="3 15">Carbohydrate biosynthesis; gluconeogenesis.</text>
</comment>